<comment type="caution">
    <text evidence="7">The sequence shown here is derived from an EMBL/GenBank/DDBJ whole genome shotgun (WGS) entry which is preliminary data.</text>
</comment>
<evidence type="ECO:0000256" key="4">
    <source>
        <dbReference type="ARBA" id="ARBA00022989"/>
    </source>
</evidence>
<dbReference type="Pfam" id="PF03706">
    <property type="entry name" value="LPG_synthase_TM"/>
    <property type="match status" value="1"/>
</dbReference>
<feature type="transmembrane region" description="Helical" evidence="6">
    <location>
        <begin position="176"/>
        <end position="195"/>
    </location>
</feature>
<feature type="transmembrane region" description="Helical" evidence="6">
    <location>
        <begin position="255"/>
        <end position="275"/>
    </location>
</feature>
<evidence type="ECO:0000256" key="6">
    <source>
        <dbReference type="SAM" id="Phobius"/>
    </source>
</evidence>
<dbReference type="InterPro" id="IPR022791">
    <property type="entry name" value="L-PG_synthase/AglD"/>
</dbReference>
<gene>
    <name evidence="7" type="ORF">ACFO3J_07870</name>
</gene>
<keyword evidence="3 6" id="KW-0812">Transmembrane</keyword>
<keyword evidence="2" id="KW-1003">Cell membrane</keyword>
<dbReference type="PANTHER" id="PTHR39087:SF2">
    <property type="entry name" value="UPF0104 MEMBRANE PROTEIN MJ1595"/>
    <property type="match status" value="1"/>
</dbReference>
<feature type="transmembrane region" description="Helical" evidence="6">
    <location>
        <begin position="287"/>
        <end position="306"/>
    </location>
</feature>
<name>A0ABV8HK54_9ACTN</name>
<evidence type="ECO:0000313" key="8">
    <source>
        <dbReference type="Proteomes" id="UP001595765"/>
    </source>
</evidence>
<feature type="transmembrane region" description="Helical" evidence="6">
    <location>
        <begin position="144"/>
        <end position="164"/>
    </location>
</feature>
<proteinExistence type="predicted"/>
<organism evidence="7 8">
    <name type="scientific">Streptomyces polygonati</name>
    <dbReference type="NCBI Taxonomy" id="1617087"/>
    <lineage>
        <taxon>Bacteria</taxon>
        <taxon>Bacillati</taxon>
        <taxon>Actinomycetota</taxon>
        <taxon>Actinomycetes</taxon>
        <taxon>Kitasatosporales</taxon>
        <taxon>Streptomycetaceae</taxon>
        <taxon>Streptomyces</taxon>
    </lineage>
</organism>
<keyword evidence="5 6" id="KW-0472">Membrane</keyword>
<feature type="transmembrane region" description="Helical" evidence="6">
    <location>
        <begin position="106"/>
        <end position="123"/>
    </location>
</feature>
<dbReference type="PANTHER" id="PTHR39087">
    <property type="entry name" value="UPF0104 MEMBRANE PROTEIN MJ1595"/>
    <property type="match status" value="1"/>
</dbReference>
<evidence type="ECO:0000256" key="2">
    <source>
        <dbReference type="ARBA" id="ARBA00022475"/>
    </source>
</evidence>
<keyword evidence="4 6" id="KW-1133">Transmembrane helix</keyword>
<accession>A0ABV8HK54</accession>
<feature type="transmembrane region" description="Helical" evidence="6">
    <location>
        <begin position="312"/>
        <end position="329"/>
    </location>
</feature>
<reference evidence="8" key="1">
    <citation type="journal article" date="2019" name="Int. J. Syst. Evol. Microbiol.">
        <title>The Global Catalogue of Microorganisms (GCM) 10K type strain sequencing project: providing services to taxonomists for standard genome sequencing and annotation.</title>
        <authorList>
            <consortium name="The Broad Institute Genomics Platform"/>
            <consortium name="The Broad Institute Genome Sequencing Center for Infectious Disease"/>
            <person name="Wu L."/>
            <person name="Ma J."/>
        </authorList>
    </citation>
    <scope>NUCLEOTIDE SEQUENCE [LARGE SCALE GENOMIC DNA]</scope>
    <source>
        <strain evidence="8">CGMCC 4.7237</strain>
    </source>
</reference>
<evidence type="ECO:0000256" key="1">
    <source>
        <dbReference type="ARBA" id="ARBA00004651"/>
    </source>
</evidence>
<evidence type="ECO:0000256" key="5">
    <source>
        <dbReference type="ARBA" id="ARBA00023136"/>
    </source>
</evidence>
<dbReference type="Proteomes" id="UP001595765">
    <property type="component" value="Unassembled WGS sequence"/>
</dbReference>
<comment type="subcellular location">
    <subcellularLocation>
        <location evidence="1">Cell membrane</location>
        <topology evidence="1">Multi-pass membrane protein</topology>
    </subcellularLocation>
</comment>
<evidence type="ECO:0000313" key="7">
    <source>
        <dbReference type="EMBL" id="MFC4031392.1"/>
    </source>
</evidence>
<feature type="transmembrane region" description="Helical" evidence="6">
    <location>
        <begin position="227"/>
        <end position="249"/>
    </location>
</feature>
<feature type="transmembrane region" description="Helical" evidence="6">
    <location>
        <begin position="62"/>
        <end position="86"/>
    </location>
</feature>
<keyword evidence="8" id="KW-1185">Reference proteome</keyword>
<sequence length="334" mass="35277">MTVTRTEDTLWQRVPGRSAWQRTTLRTAAVLLPMVLVALFLVQQWPLIDSSAARLSSADRYWLSVAGLAAFMTWVCSATALQGAVVRKLPPLLLLASQFAASAANHLLPAGVGGNAVSLRFLIRRGLTPTHSVTSLAVRAGAAGLARVVLLLTVLLLFPTALHFHRLAPGGLVLPGQPLLIAGVVVLLVVVAMLLPRCARLLRSRLRSFLTSVADDLRALHHDRFRVAALWGGSLAFPLMHASVMVAVIRAVHAPVPVSGVLVAYLFASTAAGWLPTPAGLGSLDAALGLALVTAGASMVAATSAVLGYRLFTAWLPLVPGVLVLAVLVRRREL</sequence>
<dbReference type="EMBL" id="JBHSBB010000007">
    <property type="protein sequence ID" value="MFC4031392.1"/>
    <property type="molecule type" value="Genomic_DNA"/>
</dbReference>
<evidence type="ECO:0000256" key="3">
    <source>
        <dbReference type="ARBA" id="ARBA00022692"/>
    </source>
</evidence>
<dbReference type="RefSeq" id="WP_386427492.1">
    <property type="nucleotide sequence ID" value="NZ_JBHSBB010000007.1"/>
</dbReference>
<protein>
    <submittedName>
        <fullName evidence="7">YbhN family protein</fullName>
    </submittedName>
</protein>